<evidence type="ECO:0000313" key="8">
    <source>
        <dbReference type="Proteomes" id="UP000694621"/>
    </source>
</evidence>
<evidence type="ECO:0000259" key="5">
    <source>
        <dbReference type="Pfam" id="PF04666"/>
    </source>
</evidence>
<evidence type="ECO:0000256" key="3">
    <source>
        <dbReference type="ARBA" id="ARBA00022679"/>
    </source>
</evidence>
<keyword evidence="4" id="KW-0732">Signal</keyword>
<feature type="domain" description="MGAT4 A/B/C C-terminal" evidence="6">
    <location>
        <begin position="381"/>
        <end position="517"/>
    </location>
</feature>
<evidence type="ECO:0000313" key="7">
    <source>
        <dbReference type="Ensembl" id="ENSAMXP00005011631.1"/>
    </source>
</evidence>
<dbReference type="PANTHER" id="PTHR12062">
    <property type="entry name" value="N-ACETYLGLUCOSAMINYLTRANSFERASE VI"/>
    <property type="match status" value="1"/>
</dbReference>
<dbReference type="GO" id="GO:0005783">
    <property type="term" value="C:endoplasmic reticulum"/>
    <property type="evidence" value="ECO:0007669"/>
    <property type="project" value="TreeGrafter"/>
</dbReference>
<dbReference type="InterPro" id="IPR057279">
    <property type="entry name" value="MGAT4"/>
</dbReference>
<evidence type="ECO:0000256" key="2">
    <source>
        <dbReference type="ARBA" id="ARBA00022676"/>
    </source>
</evidence>
<dbReference type="InterPro" id="IPR006759">
    <property type="entry name" value="Glyco_transf_54"/>
</dbReference>
<feature type="signal peptide" evidence="4">
    <location>
        <begin position="1"/>
        <end position="31"/>
    </location>
</feature>
<keyword evidence="2" id="KW-0328">Glycosyltransferase</keyword>
<dbReference type="InterPro" id="IPR056576">
    <property type="entry name" value="MGAT4_A/B/C_C"/>
</dbReference>
<feature type="domain" description="MGAT4 conserved region" evidence="5">
    <location>
        <begin position="93"/>
        <end position="367"/>
    </location>
</feature>
<reference evidence="7" key="1">
    <citation type="submission" date="2025-08" db="UniProtKB">
        <authorList>
            <consortium name="Ensembl"/>
        </authorList>
    </citation>
    <scope>IDENTIFICATION</scope>
</reference>
<feature type="chain" id="PRO_5034481210" evidence="4">
    <location>
        <begin position="32"/>
        <end position="524"/>
    </location>
</feature>
<dbReference type="GO" id="GO:0006487">
    <property type="term" value="P:protein N-linked glycosylation"/>
    <property type="evidence" value="ECO:0007669"/>
    <property type="project" value="TreeGrafter"/>
</dbReference>
<evidence type="ECO:0000259" key="6">
    <source>
        <dbReference type="Pfam" id="PF23524"/>
    </source>
</evidence>
<evidence type="ECO:0000256" key="1">
    <source>
        <dbReference type="ARBA" id="ARBA00004922"/>
    </source>
</evidence>
<dbReference type="AlphaFoldDB" id="A0A8B9HFJ6"/>
<dbReference type="Proteomes" id="UP000694621">
    <property type="component" value="Unplaced"/>
</dbReference>
<keyword evidence="3" id="KW-0808">Transferase</keyword>
<dbReference type="GO" id="GO:0005795">
    <property type="term" value="C:Golgi stack"/>
    <property type="evidence" value="ECO:0007669"/>
    <property type="project" value="TreeGrafter"/>
</dbReference>
<sequence>MRCPRYGPFLPTVLALCGCMLLLNTWRSVRPETEAVDLQIVYERLVRAEQRGEALTYKLLQVLENLQNVSFSSNLTSNGSVAKLPQGIFPVQPNAYLYLPHLRKHPNSLKPIIHLGQGRAGVSLVFAIPTVRREKQSYLVNTVSSLLFDLTPEQKLDIVIIIFVAETDDAFVSSVSESIKKNFPEDVSSGLVEVISPSPYYYPNFTNLKETFGDSKERVKWRTKQNLDYSFLMLYAQQKGIYYVQLEDDIVAKSGYHETINKYVQEVVTEHWLYLEFSQLGFIGKLFRAADLPKIVEFILMFHKDKPIDWLLDHILWVKVCNPEKDSKHCSLEKAKMKRTFKPSMFQHVGVHSSLPGKIQNLKDKDFGKQVLFKAHPNPDAVVISSLKDYQGHSVEKAYLGQDFFWGLTPIKGDYILITFTKPQIIKGYLFRTGSIETNGDKFYNTTVEVLPSDTSVSGRVQRGELPCCRPSSEGFVVIGSFVNGIAEGEIDSALLEIAALRLVVHSDSDVWVILSEVRLLLRY</sequence>
<dbReference type="Pfam" id="PF23524">
    <property type="entry name" value="MGAT4A_C"/>
    <property type="match status" value="1"/>
</dbReference>
<organism evidence="7 8">
    <name type="scientific">Astyanax mexicanus</name>
    <name type="common">Blind cave fish</name>
    <name type="synonym">Astyanax fasciatus mexicanus</name>
    <dbReference type="NCBI Taxonomy" id="7994"/>
    <lineage>
        <taxon>Eukaryota</taxon>
        <taxon>Metazoa</taxon>
        <taxon>Chordata</taxon>
        <taxon>Craniata</taxon>
        <taxon>Vertebrata</taxon>
        <taxon>Euteleostomi</taxon>
        <taxon>Actinopterygii</taxon>
        <taxon>Neopterygii</taxon>
        <taxon>Teleostei</taxon>
        <taxon>Ostariophysi</taxon>
        <taxon>Characiformes</taxon>
        <taxon>Characoidei</taxon>
        <taxon>Acestrorhamphidae</taxon>
        <taxon>Acestrorhamphinae</taxon>
        <taxon>Astyanax</taxon>
    </lineage>
</organism>
<comment type="pathway">
    <text evidence="1">Protein modification; protein glycosylation.</text>
</comment>
<accession>A0A8B9HFJ6</accession>
<name>A0A8B9HFJ6_ASTMX</name>
<dbReference type="Ensembl" id="ENSAMXT00005012929.1">
    <property type="protein sequence ID" value="ENSAMXP00005011631.1"/>
    <property type="gene ID" value="ENSAMXG00005006358.1"/>
</dbReference>
<protein>
    <submittedName>
        <fullName evidence="7">Zgc:154054</fullName>
    </submittedName>
</protein>
<proteinExistence type="predicted"/>
<dbReference type="GO" id="GO:0005793">
    <property type="term" value="C:endoplasmic reticulum-Golgi intermediate compartment"/>
    <property type="evidence" value="ECO:0007669"/>
    <property type="project" value="TreeGrafter"/>
</dbReference>
<dbReference type="GO" id="GO:0008375">
    <property type="term" value="F:acetylglucosaminyltransferase activity"/>
    <property type="evidence" value="ECO:0007669"/>
    <property type="project" value="TreeGrafter"/>
</dbReference>
<dbReference type="Pfam" id="PF04666">
    <property type="entry name" value="MGAT4_cons"/>
    <property type="match status" value="1"/>
</dbReference>
<dbReference type="PROSITE" id="PS51257">
    <property type="entry name" value="PROKAR_LIPOPROTEIN"/>
    <property type="match status" value="1"/>
</dbReference>
<dbReference type="PANTHER" id="PTHR12062:SF27">
    <property type="entry name" value="ALPHA-1,3-MANNOSYL-GLYCOPROTEIN 4-BETA-N-ACETYLGLUCOSAMINYLTRANSFERASE B"/>
    <property type="match status" value="1"/>
</dbReference>
<evidence type="ECO:0000256" key="4">
    <source>
        <dbReference type="SAM" id="SignalP"/>
    </source>
</evidence>